<dbReference type="Proteomes" id="UP000231960">
    <property type="component" value="Unassembled WGS sequence"/>
</dbReference>
<evidence type="ECO:0000256" key="3">
    <source>
        <dbReference type="ARBA" id="ARBA00022692"/>
    </source>
</evidence>
<feature type="transmembrane region" description="Helical" evidence="10">
    <location>
        <begin position="271"/>
        <end position="291"/>
    </location>
</feature>
<dbReference type="InterPro" id="IPR036249">
    <property type="entry name" value="Thioredoxin-like_sf"/>
</dbReference>
<dbReference type="CDD" id="cd12921">
    <property type="entry name" value="VKOR_4"/>
    <property type="match status" value="1"/>
</dbReference>
<feature type="domain" description="Vitamin K epoxide reductase" evidence="11">
    <location>
        <begin position="158"/>
        <end position="293"/>
    </location>
</feature>
<dbReference type="RefSeq" id="WP_100677754.1">
    <property type="nucleotide sequence ID" value="NZ_NIPO01000001.1"/>
</dbReference>
<evidence type="ECO:0000313" key="12">
    <source>
        <dbReference type="EMBL" id="PJR04191.1"/>
    </source>
</evidence>
<feature type="transmembrane region" description="Helical" evidence="10">
    <location>
        <begin position="242"/>
        <end position="262"/>
    </location>
</feature>
<keyword evidence="13" id="KW-1185">Reference proteome</keyword>
<keyword evidence="8" id="KW-1015">Disulfide bond</keyword>
<dbReference type="InterPro" id="IPR012932">
    <property type="entry name" value="VKOR"/>
</dbReference>
<sequence length="521" mass="60858">MQILISQYLSQNKYEPSYFEEFKENYLSHPNYPSLYAITDSLELSGIEIVTATVPKEQLQNLPEKFMASIFIENKTEFVLVNKDQARISYENRKGKTIKITFDEFKNIWDGLILAIGENEIKEKPKPSVFENKNIWFTVPLVLLFFGGLLNQINSELFFWNYTAFLLLSIIGLLLGIFIVQESLGEANPVVSKVCNGSNKTVSCDSVVKSNESKLLFGISFSDLPIVFFFANLFLIVAKPTFFEPIGFFCLLSVPVILYSVYLQQFKIKKWCILCLGVSFVLFLQAIIFLFSYDEMAWNIYEYLQYVITVIVAWFLWKTVEKVLISRNDLVSKNRTLFRFKRKFEIFEFLSNKNPVNEEIEILRGITINNQENSIKLQLFLSPSCGHCYSTYKKGLEFFKSYPEKISLEILFNVNIQNTENPFIPVVESMYEIFLSENNTIINALDDWYIKKMSLEDWLRKWKQTEISEITKSELEKQYLFCVGNNLNYTPVIVFNKNVYPSDYDLEELKYFISDLEEKNA</sequence>
<comment type="caution">
    <text evidence="12">The sequence shown here is derived from an EMBL/GenBank/DDBJ whole genome shotgun (WGS) entry which is preliminary data.</text>
</comment>
<keyword evidence="3 10" id="KW-0812">Transmembrane</keyword>
<feature type="transmembrane region" description="Helical" evidence="10">
    <location>
        <begin position="215"/>
        <end position="236"/>
    </location>
</feature>
<dbReference type="Pfam" id="PF07884">
    <property type="entry name" value="VKOR"/>
    <property type="match status" value="1"/>
</dbReference>
<comment type="subcellular location">
    <subcellularLocation>
        <location evidence="1">Membrane</location>
        <topology evidence="1">Multi-pass membrane protein</topology>
    </subcellularLocation>
</comment>
<dbReference type="SMART" id="SM00756">
    <property type="entry name" value="VKc"/>
    <property type="match status" value="1"/>
</dbReference>
<gene>
    <name evidence="12" type="ORF">CDL10_06370</name>
</gene>
<accession>A0A2M9R5R3</accession>
<dbReference type="EMBL" id="NIPO01000001">
    <property type="protein sequence ID" value="PJR04191.1"/>
    <property type="molecule type" value="Genomic_DNA"/>
</dbReference>
<evidence type="ECO:0000256" key="2">
    <source>
        <dbReference type="ARBA" id="ARBA00006214"/>
    </source>
</evidence>
<proteinExistence type="inferred from homology"/>
<feature type="transmembrane region" description="Helical" evidence="10">
    <location>
        <begin position="303"/>
        <end position="320"/>
    </location>
</feature>
<evidence type="ECO:0000256" key="4">
    <source>
        <dbReference type="ARBA" id="ARBA00022719"/>
    </source>
</evidence>
<evidence type="ECO:0000256" key="9">
    <source>
        <dbReference type="ARBA" id="ARBA00023284"/>
    </source>
</evidence>
<evidence type="ECO:0000256" key="10">
    <source>
        <dbReference type="SAM" id="Phobius"/>
    </source>
</evidence>
<keyword evidence="5 10" id="KW-1133">Transmembrane helix</keyword>
<keyword evidence="7 10" id="KW-0472">Membrane</keyword>
<protein>
    <recommendedName>
        <fullName evidence="11">Vitamin K epoxide reductase domain-containing protein</fullName>
    </recommendedName>
</protein>
<organism evidence="12 13">
    <name type="scientific">Avrilella dinanensis</name>
    <dbReference type="NCBI Taxonomy" id="2008672"/>
    <lineage>
        <taxon>Bacteria</taxon>
        <taxon>Pseudomonadati</taxon>
        <taxon>Bacteroidota</taxon>
        <taxon>Flavobacteriia</taxon>
        <taxon>Flavobacteriales</taxon>
        <taxon>Flavobacteriaceae</taxon>
        <taxon>Avrilella</taxon>
    </lineage>
</organism>
<keyword evidence="9" id="KW-0676">Redox-active center</keyword>
<dbReference type="OrthoDB" id="1100563at2"/>
<reference evidence="12 13" key="1">
    <citation type="submission" date="2017-06" db="EMBL/GenBank/DDBJ databases">
        <title>Description of Avrilella dinanensis gen. nov. sp. nov.</title>
        <authorList>
            <person name="Leyer C."/>
            <person name="Sassi M."/>
            <person name="Minet J."/>
            <person name="Kayal S."/>
            <person name="Cattoir V."/>
        </authorList>
    </citation>
    <scope>NUCLEOTIDE SEQUENCE [LARGE SCALE GENOMIC DNA]</scope>
    <source>
        <strain evidence="12 13">UR159</strain>
    </source>
</reference>
<evidence type="ECO:0000313" key="13">
    <source>
        <dbReference type="Proteomes" id="UP000231960"/>
    </source>
</evidence>
<dbReference type="GO" id="GO:0016491">
    <property type="term" value="F:oxidoreductase activity"/>
    <property type="evidence" value="ECO:0007669"/>
    <property type="project" value="UniProtKB-KW"/>
</dbReference>
<dbReference type="GO" id="GO:0016020">
    <property type="term" value="C:membrane"/>
    <property type="evidence" value="ECO:0007669"/>
    <property type="project" value="UniProtKB-SubCell"/>
</dbReference>
<dbReference type="AlphaFoldDB" id="A0A2M9R5R3"/>
<evidence type="ECO:0000256" key="5">
    <source>
        <dbReference type="ARBA" id="ARBA00022989"/>
    </source>
</evidence>
<name>A0A2M9R5R3_9FLAO</name>
<keyword evidence="6" id="KW-0560">Oxidoreductase</keyword>
<evidence type="ECO:0000256" key="8">
    <source>
        <dbReference type="ARBA" id="ARBA00023157"/>
    </source>
</evidence>
<evidence type="ECO:0000256" key="6">
    <source>
        <dbReference type="ARBA" id="ARBA00023002"/>
    </source>
</evidence>
<comment type="similarity">
    <text evidence="2">Belongs to the VKOR family.</text>
</comment>
<evidence type="ECO:0000256" key="1">
    <source>
        <dbReference type="ARBA" id="ARBA00004141"/>
    </source>
</evidence>
<evidence type="ECO:0000256" key="7">
    <source>
        <dbReference type="ARBA" id="ARBA00023136"/>
    </source>
</evidence>
<keyword evidence="4" id="KW-0874">Quinone</keyword>
<dbReference type="InterPro" id="IPR038354">
    <property type="entry name" value="VKOR_sf"/>
</dbReference>
<evidence type="ECO:0000259" key="11">
    <source>
        <dbReference type="SMART" id="SM00756"/>
    </source>
</evidence>
<feature type="transmembrane region" description="Helical" evidence="10">
    <location>
        <begin position="159"/>
        <end position="180"/>
    </location>
</feature>
<dbReference type="SUPFAM" id="SSF52833">
    <property type="entry name" value="Thioredoxin-like"/>
    <property type="match status" value="1"/>
</dbReference>
<dbReference type="Gene3D" id="1.20.1440.130">
    <property type="entry name" value="VKOR domain"/>
    <property type="match status" value="1"/>
</dbReference>
<feature type="transmembrane region" description="Helical" evidence="10">
    <location>
        <begin position="134"/>
        <end position="153"/>
    </location>
</feature>
<dbReference type="GO" id="GO:0048038">
    <property type="term" value="F:quinone binding"/>
    <property type="evidence" value="ECO:0007669"/>
    <property type="project" value="UniProtKB-KW"/>
</dbReference>